<organism evidence="3 4">
    <name type="scientific">Tetradesmus obliquus</name>
    <name type="common">Green alga</name>
    <name type="synonym">Acutodesmus obliquus</name>
    <dbReference type="NCBI Taxonomy" id="3088"/>
    <lineage>
        <taxon>Eukaryota</taxon>
        <taxon>Viridiplantae</taxon>
        <taxon>Chlorophyta</taxon>
        <taxon>core chlorophytes</taxon>
        <taxon>Chlorophyceae</taxon>
        <taxon>CS clade</taxon>
        <taxon>Sphaeropleales</taxon>
        <taxon>Scenedesmaceae</taxon>
        <taxon>Tetradesmus</taxon>
    </lineage>
</organism>
<name>A0ABY8TSI5_TETOB</name>
<dbReference type="Pfam" id="PF19069">
    <property type="entry name" value="DUF5765"/>
    <property type="match status" value="1"/>
</dbReference>
<accession>A0ABY8TSI5</accession>
<keyword evidence="4" id="KW-1185">Reference proteome</keyword>
<feature type="transmembrane region" description="Helical" evidence="2">
    <location>
        <begin position="83"/>
        <end position="102"/>
    </location>
</feature>
<keyword evidence="2" id="KW-1133">Transmembrane helix</keyword>
<dbReference type="Proteomes" id="UP001244341">
    <property type="component" value="Chromosome 3b"/>
</dbReference>
<proteinExistence type="predicted"/>
<evidence type="ECO:0000256" key="1">
    <source>
        <dbReference type="SAM" id="MobiDB-lite"/>
    </source>
</evidence>
<feature type="transmembrane region" description="Helical" evidence="2">
    <location>
        <begin position="22"/>
        <end position="43"/>
    </location>
</feature>
<evidence type="ECO:0008006" key="5">
    <source>
        <dbReference type="Google" id="ProtNLM"/>
    </source>
</evidence>
<evidence type="ECO:0000313" key="3">
    <source>
        <dbReference type="EMBL" id="WIA11967.1"/>
    </source>
</evidence>
<dbReference type="InterPro" id="IPR043912">
    <property type="entry name" value="DUF5765"/>
</dbReference>
<keyword evidence="2" id="KW-0472">Membrane</keyword>
<protein>
    <recommendedName>
        <fullName evidence="5">EXPERA domain-containing protein</fullName>
    </recommendedName>
</protein>
<sequence>MEVLQTAQYLVLGNCSSKVNQLLTLLGLVHIAFQPLVINYFLFTRPYPVALGKLTPPLTYPAVTMIAGKYHLAWTAPQMGTGYYVPSIFLHFFAMFGPSILFGSTYHRLLMVLVLVTGPLMSEYLVWGGGQAVRLLEWPSIWCLFSVAQMLGVLVIELVSNGIANKRWALPGADAAEQAADEPYQNGHANGSHHAAYEPKKKQ</sequence>
<feature type="region of interest" description="Disordered" evidence="1">
    <location>
        <begin position="181"/>
        <end position="203"/>
    </location>
</feature>
<evidence type="ECO:0000256" key="2">
    <source>
        <dbReference type="SAM" id="Phobius"/>
    </source>
</evidence>
<gene>
    <name evidence="3" type="ORF">OEZ85_012049</name>
</gene>
<feature type="transmembrane region" description="Helical" evidence="2">
    <location>
        <begin position="109"/>
        <end position="127"/>
    </location>
</feature>
<feature type="transmembrane region" description="Helical" evidence="2">
    <location>
        <begin position="139"/>
        <end position="159"/>
    </location>
</feature>
<evidence type="ECO:0000313" key="4">
    <source>
        <dbReference type="Proteomes" id="UP001244341"/>
    </source>
</evidence>
<dbReference type="EMBL" id="CP126210">
    <property type="protein sequence ID" value="WIA11967.1"/>
    <property type="molecule type" value="Genomic_DNA"/>
</dbReference>
<reference evidence="3 4" key="1">
    <citation type="submission" date="2023-05" db="EMBL/GenBank/DDBJ databases">
        <title>A 100% complete, gapless, phased diploid assembly of the Scenedesmus obliquus UTEX 3031 genome.</title>
        <authorList>
            <person name="Biondi T.C."/>
            <person name="Hanschen E.R."/>
            <person name="Kwon T."/>
            <person name="Eng W."/>
            <person name="Kruse C.P.S."/>
            <person name="Koehler S.I."/>
            <person name="Kunde Y."/>
            <person name="Gleasner C.D."/>
            <person name="You Mak K.T."/>
            <person name="Polle J."/>
            <person name="Hovde B.T."/>
            <person name="Starkenburg S.R."/>
        </authorList>
    </citation>
    <scope>NUCLEOTIDE SEQUENCE [LARGE SCALE GENOMIC DNA]</scope>
    <source>
        <strain evidence="3 4">DOE0152z</strain>
    </source>
</reference>
<keyword evidence="2" id="KW-0812">Transmembrane</keyword>